<dbReference type="InterPro" id="IPR032466">
    <property type="entry name" value="Metal_Hydrolase"/>
</dbReference>
<dbReference type="PANTHER" id="PTHR43794">
    <property type="entry name" value="AMINOHYDROLASE SSNA-RELATED"/>
    <property type="match status" value="1"/>
</dbReference>
<feature type="binding site" evidence="4">
    <location>
        <position position="291"/>
    </location>
    <ligand>
        <name>substrate</name>
    </ligand>
</feature>
<comment type="similarity">
    <text evidence="4">Belongs to the metallo-dependent hydrolases superfamily. MTA/SAH deaminase family.</text>
</comment>
<feature type="binding site" evidence="4">
    <location>
        <position position="202"/>
    </location>
    <ligand>
        <name>Zn(2+)</name>
        <dbReference type="ChEBI" id="CHEBI:29105"/>
    </ligand>
</feature>
<reference evidence="6 7" key="1">
    <citation type="submission" date="2022-01" db="EMBL/GenBank/DDBJ databases">
        <title>Dethiosulfovibrio faecalis sp. nov., a novel proteolytic, non-sulfur-reducing bacterium isolated from a marine aquaculture solid waste bioreactor.</title>
        <authorList>
            <person name="Grabowski S."/>
            <person name="Apolinario E."/>
            <person name="Schneider N."/>
            <person name="Marshall C.W."/>
            <person name="Sowers K.R."/>
        </authorList>
    </citation>
    <scope>NUCLEOTIDE SEQUENCE [LARGE SCALE GENOMIC DNA]</scope>
    <source>
        <strain evidence="6 7">DSM 12537</strain>
    </source>
</reference>
<feature type="binding site" evidence="4">
    <location>
        <position position="205"/>
    </location>
    <ligand>
        <name>substrate</name>
    </ligand>
</feature>
<dbReference type="Pfam" id="PF01979">
    <property type="entry name" value="Amidohydro_1"/>
    <property type="match status" value="1"/>
</dbReference>
<dbReference type="EC" id="3.5.4.28" evidence="4"/>
<accession>A0ABS9EQC3</accession>
<evidence type="ECO:0000313" key="6">
    <source>
        <dbReference type="EMBL" id="MCF4142023.1"/>
    </source>
</evidence>
<keyword evidence="1 4" id="KW-0479">Metal-binding</keyword>
<protein>
    <recommendedName>
        <fullName evidence="4">5-methylthioadenosine/S-adenosylhomocysteine deaminase</fullName>
        <shortName evidence="4">MTA/SAH deaminase</shortName>
        <ecNumber evidence="4">3.5.4.28</ecNumber>
        <ecNumber evidence="4">3.5.4.31</ecNumber>
    </recommendedName>
</protein>
<comment type="caution">
    <text evidence="6">The sequence shown here is derived from an EMBL/GenBank/DDBJ whole genome shotgun (WGS) entry which is preliminary data.</text>
</comment>
<organism evidence="6 7">
    <name type="scientific">Dethiosulfovibrio marinus</name>
    <dbReference type="NCBI Taxonomy" id="133532"/>
    <lineage>
        <taxon>Bacteria</taxon>
        <taxon>Thermotogati</taxon>
        <taxon>Synergistota</taxon>
        <taxon>Synergistia</taxon>
        <taxon>Synergistales</taxon>
        <taxon>Dethiosulfovibrionaceae</taxon>
        <taxon>Dethiosulfovibrio</taxon>
    </lineage>
</organism>
<comment type="catalytic activity">
    <reaction evidence="4">
        <text>S-methyl-5'-thioadenosine + H2O + H(+) = S-methyl-5'-thioinosine + NH4(+)</text>
        <dbReference type="Rhea" id="RHEA:25025"/>
        <dbReference type="ChEBI" id="CHEBI:15377"/>
        <dbReference type="ChEBI" id="CHEBI:15378"/>
        <dbReference type="ChEBI" id="CHEBI:17509"/>
        <dbReference type="ChEBI" id="CHEBI:28938"/>
        <dbReference type="ChEBI" id="CHEBI:48595"/>
        <dbReference type="EC" id="3.5.4.31"/>
    </reaction>
</comment>
<evidence type="ECO:0000256" key="1">
    <source>
        <dbReference type="ARBA" id="ARBA00022723"/>
    </source>
</evidence>
<evidence type="ECO:0000259" key="5">
    <source>
        <dbReference type="Pfam" id="PF01979"/>
    </source>
</evidence>
<feature type="binding site" evidence="4">
    <location>
        <position position="175"/>
    </location>
    <ligand>
        <name>substrate</name>
    </ligand>
</feature>
<dbReference type="Proteomes" id="UP001200430">
    <property type="component" value="Unassembled WGS sequence"/>
</dbReference>
<dbReference type="RefSeq" id="WP_236098779.1">
    <property type="nucleotide sequence ID" value="NZ_JAKGUD010000003.1"/>
</dbReference>
<comment type="cofactor">
    <cofactor evidence="4">
        <name>Zn(2+)</name>
        <dbReference type="ChEBI" id="CHEBI:29105"/>
    </cofactor>
    <text evidence="4">Binds 1 zinc ion per subunit.</text>
</comment>
<dbReference type="InterPro" id="IPR006680">
    <property type="entry name" value="Amidohydro-rel"/>
</dbReference>
<feature type="binding site" evidence="4">
    <location>
        <position position="63"/>
    </location>
    <ligand>
        <name>Zn(2+)</name>
        <dbReference type="ChEBI" id="CHEBI:29105"/>
    </ligand>
</feature>
<dbReference type="HAMAP" id="MF_01281">
    <property type="entry name" value="MTA_SAH_deamin"/>
    <property type="match status" value="1"/>
</dbReference>
<dbReference type="Gene3D" id="3.20.20.140">
    <property type="entry name" value="Metal-dependent hydrolases"/>
    <property type="match status" value="1"/>
</dbReference>
<keyword evidence="2 4" id="KW-0378">Hydrolase</keyword>
<dbReference type="EC" id="3.5.4.31" evidence="4"/>
<feature type="binding site" evidence="4">
    <location>
        <position position="61"/>
    </location>
    <ligand>
        <name>Zn(2+)</name>
        <dbReference type="ChEBI" id="CHEBI:29105"/>
    </ligand>
</feature>
<dbReference type="CDD" id="cd01298">
    <property type="entry name" value="ATZ_TRZ_like"/>
    <property type="match status" value="1"/>
</dbReference>
<dbReference type="InterPro" id="IPR023512">
    <property type="entry name" value="Deaminase_MtaD/DadD"/>
</dbReference>
<comment type="catalytic activity">
    <reaction evidence="4">
        <text>S-adenosyl-L-homocysteine + H2O + H(+) = S-inosyl-L-homocysteine + NH4(+)</text>
        <dbReference type="Rhea" id="RHEA:20716"/>
        <dbReference type="ChEBI" id="CHEBI:15377"/>
        <dbReference type="ChEBI" id="CHEBI:15378"/>
        <dbReference type="ChEBI" id="CHEBI:28938"/>
        <dbReference type="ChEBI" id="CHEBI:57856"/>
        <dbReference type="ChEBI" id="CHEBI:57985"/>
        <dbReference type="EC" id="3.5.4.28"/>
    </reaction>
</comment>
<comment type="caution">
    <text evidence="4">Lacks conserved residue(s) required for the propagation of feature annotation.</text>
</comment>
<dbReference type="PANTHER" id="PTHR43794:SF11">
    <property type="entry name" value="AMIDOHYDROLASE-RELATED DOMAIN-CONTAINING PROTEIN"/>
    <property type="match status" value="1"/>
</dbReference>
<gene>
    <name evidence="4" type="primary">mtaD</name>
    <name evidence="6" type="ORF">L2W38_04230</name>
</gene>
<dbReference type="Gene3D" id="2.30.40.10">
    <property type="entry name" value="Urease, subunit C, domain 1"/>
    <property type="match status" value="1"/>
</dbReference>
<dbReference type="EMBL" id="JAKGUD010000003">
    <property type="protein sequence ID" value="MCF4142023.1"/>
    <property type="molecule type" value="Genomic_DNA"/>
</dbReference>
<feature type="binding site" evidence="4">
    <location>
        <position position="90"/>
    </location>
    <ligand>
        <name>substrate</name>
    </ligand>
</feature>
<evidence type="ECO:0000313" key="7">
    <source>
        <dbReference type="Proteomes" id="UP001200430"/>
    </source>
</evidence>
<keyword evidence="3 4" id="KW-0862">Zinc</keyword>
<dbReference type="SUPFAM" id="SSF51556">
    <property type="entry name" value="Metallo-dependent hydrolases"/>
    <property type="match status" value="1"/>
</dbReference>
<dbReference type="InterPro" id="IPR050287">
    <property type="entry name" value="MTA/SAH_deaminase"/>
</dbReference>
<feature type="binding site" evidence="4">
    <location>
        <position position="291"/>
    </location>
    <ligand>
        <name>Zn(2+)</name>
        <dbReference type="ChEBI" id="CHEBI:29105"/>
    </ligand>
</feature>
<evidence type="ECO:0000256" key="4">
    <source>
        <dbReference type="HAMAP-Rule" id="MF_01281"/>
    </source>
</evidence>
<feature type="domain" description="Amidohydrolase-related" evidence="5">
    <location>
        <begin position="53"/>
        <end position="395"/>
    </location>
</feature>
<name>A0ABS9EQC3_9BACT</name>
<keyword evidence="7" id="KW-1185">Reference proteome</keyword>
<proteinExistence type="inferred from homology"/>
<sequence length="424" mass="46069">MTMLLKDVMFLDGSMDSARSGDILIEDGKISSVGKAGSLIGDDIVDGKGRMAVLPGFVNCHTHAAMSLLRGLGEERPLKEWLEEQIWPVEANLNPERIYWGTRSALMEMASSGTTCFGDMYFEMDKVAEAAKACGMRTGICRGIVGDDESKIEESLALADRYKDDPMVTVQMGPHAPYTVPFDAMKKIASSAKDKGMSVHLHYLETEWELGYLKDDFGTGAMEYLEKTGLCDVSGLILAHCVWFPEDELSDLSRVPATVVHNPGSNLKLGSGVAPVRSMLSSGVSVALGTDGAASNNRLDMWGELRTAALLHKGVLRDPSIVTAREILDGATYRGYRALGFEKAGLIREGWKADLVLVDLDGPNYIGVNEENLGVFLVYAGSSSDVAGTMVDGSWIYIDGEFPGQDEEEVLSHARKARAELIRR</sequence>
<evidence type="ECO:0000256" key="2">
    <source>
        <dbReference type="ARBA" id="ARBA00022801"/>
    </source>
</evidence>
<feature type="binding site" evidence="4">
    <location>
        <position position="142"/>
    </location>
    <ligand>
        <name>substrate</name>
    </ligand>
</feature>
<comment type="function">
    <text evidence="4">Catalyzes the deamination of 5-methylthioadenosine and S-adenosyl-L-homocysteine into 5-methylthioinosine and S-inosyl-L-homocysteine, respectively. Is also able to deaminate adenosine.</text>
</comment>
<evidence type="ECO:0000256" key="3">
    <source>
        <dbReference type="ARBA" id="ARBA00022833"/>
    </source>
</evidence>
<dbReference type="SUPFAM" id="SSF51338">
    <property type="entry name" value="Composite domain of metallo-dependent hydrolases"/>
    <property type="match status" value="1"/>
</dbReference>
<dbReference type="InterPro" id="IPR011059">
    <property type="entry name" value="Metal-dep_hydrolase_composite"/>
</dbReference>